<gene>
    <name evidence="1" type="ORF">RISK_006667</name>
</gene>
<dbReference type="PATRIC" id="fig|595434.4.peg.6345"/>
<dbReference type="STRING" id="595434.RISK_006667"/>
<evidence type="ECO:0000313" key="1">
    <source>
        <dbReference type="EMBL" id="KLU01511.1"/>
    </source>
</evidence>
<evidence type="ECO:0000313" key="2">
    <source>
        <dbReference type="Proteomes" id="UP000036367"/>
    </source>
</evidence>
<keyword evidence="2" id="KW-1185">Reference proteome</keyword>
<organism evidence="1 2">
    <name type="scientific">Rhodopirellula islandica</name>
    <dbReference type="NCBI Taxonomy" id="595434"/>
    <lineage>
        <taxon>Bacteria</taxon>
        <taxon>Pseudomonadati</taxon>
        <taxon>Planctomycetota</taxon>
        <taxon>Planctomycetia</taxon>
        <taxon>Pirellulales</taxon>
        <taxon>Pirellulaceae</taxon>
        <taxon>Rhodopirellula</taxon>
    </lineage>
</organism>
<protein>
    <submittedName>
        <fullName evidence="1">Uncharacterized protein</fullName>
    </submittedName>
</protein>
<dbReference type="Proteomes" id="UP000036367">
    <property type="component" value="Unassembled WGS sequence"/>
</dbReference>
<proteinExistence type="predicted"/>
<reference evidence="1" key="1">
    <citation type="submission" date="2015-05" db="EMBL/GenBank/DDBJ databases">
        <title>Permanent draft genome of Rhodopirellula islandicus K833.</title>
        <authorList>
            <person name="Kizina J."/>
            <person name="Richter M."/>
            <person name="Glockner F.O."/>
            <person name="Harder J."/>
        </authorList>
    </citation>
    <scope>NUCLEOTIDE SEQUENCE [LARGE SCALE GENOMIC DNA]</scope>
    <source>
        <strain evidence="1">K833</strain>
    </source>
</reference>
<comment type="caution">
    <text evidence="1">The sequence shown here is derived from an EMBL/GenBank/DDBJ whole genome shotgun (WGS) entry which is preliminary data.</text>
</comment>
<accession>A0A0J1B4W5</accession>
<sequence length="41" mass="4530">MRVGAYEWSRAILLSKRVDWKESMGGCEVSGETTPTIPANC</sequence>
<dbReference type="AlphaFoldDB" id="A0A0J1B4W5"/>
<name>A0A0J1B4W5_RHOIS</name>
<dbReference type="EMBL" id="LECT01000054">
    <property type="protein sequence ID" value="KLU01511.1"/>
    <property type="molecule type" value="Genomic_DNA"/>
</dbReference>